<dbReference type="Proteomes" id="UP000179258">
    <property type="component" value="Unassembled WGS sequence"/>
</dbReference>
<accession>A0A1G2R6X0</accession>
<name>A0A1G2R6X0_9BACT</name>
<feature type="binding site" evidence="6">
    <location>
        <position position="86"/>
    </location>
    <ligand>
        <name>Mg(2+)</name>
        <dbReference type="ChEBI" id="CHEBI:18420"/>
        <label>1</label>
        <note>catalytic</note>
    </ligand>
</feature>
<evidence type="ECO:0000313" key="8">
    <source>
        <dbReference type="EMBL" id="OHA68308.1"/>
    </source>
</evidence>
<protein>
    <recommendedName>
        <fullName evidence="7">Inositol-1-monophosphatase</fullName>
        <ecNumber evidence="7">3.1.3.25</ecNumber>
    </recommendedName>
</protein>
<evidence type="ECO:0000256" key="4">
    <source>
        <dbReference type="ARBA" id="ARBA00022801"/>
    </source>
</evidence>
<dbReference type="Gene3D" id="3.30.540.10">
    <property type="entry name" value="Fructose-1,6-Bisphosphatase, subunit A, domain 1"/>
    <property type="match status" value="1"/>
</dbReference>
<dbReference type="GO" id="GO:0006020">
    <property type="term" value="P:inositol metabolic process"/>
    <property type="evidence" value="ECO:0007669"/>
    <property type="project" value="TreeGrafter"/>
</dbReference>
<evidence type="ECO:0000313" key="9">
    <source>
        <dbReference type="Proteomes" id="UP000179258"/>
    </source>
</evidence>
<sequence>MLYRSVYADALTPVVREAGAIILGHFKDPGRVREKTDKTVVTAVDEMAERHIVQAIKQYFPNHGILAEEGGRISKGKEFCWVVDGLDGTRNYTWNIPIFSVTTALFENGKPVFGIVYAPITGEMFIAEHGSGAWLGDNRMTVSEQTNTGKMHFSFGYGKSSHSRGKSARILSGLSSFIGGYRIYVSMALELAYVAAGRLGGVIATENSPWDCAAGILLVQEAGGIVTDFKGNQYTMDSSGDILASTSVLHPQLLDYIQRHKLYIL</sequence>
<dbReference type="GO" id="GO:0007165">
    <property type="term" value="P:signal transduction"/>
    <property type="evidence" value="ECO:0007669"/>
    <property type="project" value="TreeGrafter"/>
</dbReference>
<dbReference type="InterPro" id="IPR000760">
    <property type="entry name" value="Inositol_monophosphatase-like"/>
</dbReference>
<dbReference type="PANTHER" id="PTHR20854:SF4">
    <property type="entry name" value="INOSITOL-1-MONOPHOSPHATASE-RELATED"/>
    <property type="match status" value="1"/>
</dbReference>
<organism evidence="8 9">
    <name type="scientific">Candidatus Wildermuthbacteria bacterium RIFCSPHIGHO2_02_FULL_47_17</name>
    <dbReference type="NCBI Taxonomy" id="1802452"/>
    <lineage>
        <taxon>Bacteria</taxon>
        <taxon>Candidatus Wildermuthiibacteriota</taxon>
    </lineage>
</organism>
<dbReference type="PRINTS" id="PR00377">
    <property type="entry name" value="IMPHPHTASES"/>
</dbReference>
<dbReference type="SUPFAM" id="SSF56655">
    <property type="entry name" value="Carbohydrate phosphatase"/>
    <property type="match status" value="1"/>
</dbReference>
<evidence type="ECO:0000256" key="2">
    <source>
        <dbReference type="ARBA" id="ARBA00001946"/>
    </source>
</evidence>
<comment type="cofactor">
    <cofactor evidence="2 6 7">
        <name>Mg(2+)</name>
        <dbReference type="ChEBI" id="CHEBI:18420"/>
    </cofactor>
</comment>
<dbReference type="CDD" id="cd01639">
    <property type="entry name" value="IMPase"/>
    <property type="match status" value="1"/>
</dbReference>
<evidence type="ECO:0000256" key="1">
    <source>
        <dbReference type="ARBA" id="ARBA00001033"/>
    </source>
</evidence>
<dbReference type="PROSITE" id="PS00630">
    <property type="entry name" value="IMP_2"/>
    <property type="match status" value="1"/>
</dbReference>
<keyword evidence="5 6" id="KW-0460">Magnesium</keyword>
<dbReference type="Pfam" id="PF00459">
    <property type="entry name" value="Inositol_P"/>
    <property type="match status" value="1"/>
</dbReference>
<comment type="caution">
    <text evidence="8">The sequence shown here is derived from an EMBL/GenBank/DDBJ whole genome shotgun (WGS) entry which is preliminary data.</text>
</comment>
<dbReference type="EMBL" id="MHTX01000019">
    <property type="protein sequence ID" value="OHA68308.1"/>
    <property type="molecule type" value="Genomic_DNA"/>
</dbReference>
<feature type="binding site" evidence="6">
    <location>
        <position position="84"/>
    </location>
    <ligand>
        <name>Mg(2+)</name>
        <dbReference type="ChEBI" id="CHEBI:18420"/>
        <label>1</label>
        <note>catalytic</note>
    </ligand>
</feature>
<dbReference type="EC" id="3.1.3.25" evidence="7"/>
<evidence type="ECO:0000256" key="3">
    <source>
        <dbReference type="ARBA" id="ARBA00022723"/>
    </source>
</evidence>
<feature type="binding site" evidence="6">
    <location>
        <position position="68"/>
    </location>
    <ligand>
        <name>Mg(2+)</name>
        <dbReference type="ChEBI" id="CHEBI:18420"/>
        <label>1</label>
        <note>catalytic</note>
    </ligand>
</feature>
<evidence type="ECO:0000256" key="7">
    <source>
        <dbReference type="RuleBase" id="RU364068"/>
    </source>
</evidence>
<dbReference type="Gene3D" id="3.40.190.80">
    <property type="match status" value="1"/>
</dbReference>
<dbReference type="GO" id="GO:0008934">
    <property type="term" value="F:inositol monophosphate 1-phosphatase activity"/>
    <property type="evidence" value="ECO:0007669"/>
    <property type="project" value="InterPro"/>
</dbReference>
<comment type="similarity">
    <text evidence="7">Belongs to the inositol monophosphatase superfamily.</text>
</comment>
<comment type="catalytic activity">
    <reaction evidence="1 7">
        <text>a myo-inositol phosphate + H2O = myo-inositol + phosphate</text>
        <dbReference type="Rhea" id="RHEA:24056"/>
        <dbReference type="ChEBI" id="CHEBI:15377"/>
        <dbReference type="ChEBI" id="CHEBI:17268"/>
        <dbReference type="ChEBI" id="CHEBI:43474"/>
        <dbReference type="ChEBI" id="CHEBI:84139"/>
        <dbReference type="EC" id="3.1.3.25"/>
    </reaction>
</comment>
<feature type="binding site" evidence="6">
    <location>
        <position position="87"/>
    </location>
    <ligand>
        <name>Mg(2+)</name>
        <dbReference type="ChEBI" id="CHEBI:18420"/>
        <label>1</label>
        <note>catalytic</note>
    </ligand>
</feature>
<dbReference type="InterPro" id="IPR020550">
    <property type="entry name" value="Inositol_monophosphatase_CS"/>
</dbReference>
<evidence type="ECO:0000256" key="5">
    <source>
        <dbReference type="ARBA" id="ARBA00022842"/>
    </source>
</evidence>
<dbReference type="GO" id="GO:0046854">
    <property type="term" value="P:phosphatidylinositol phosphate biosynthetic process"/>
    <property type="evidence" value="ECO:0007669"/>
    <property type="project" value="InterPro"/>
</dbReference>
<evidence type="ECO:0000256" key="6">
    <source>
        <dbReference type="PIRSR" id="PIRSR600760-2"/>
    </source>
</evidence>
<gene>
    <name evidence="8" type="ORF">A3D59_04070</name>
</gene>
<reference evidence="8 9" key="1">
    <citation type="journal article" date="2016" name="Nat. Commun.">
        <title>Thousands of microbial genomes shed light on interconnected biogeochemical processes in an aquifer system.</title>
        <authorList>
            <person name="Anantharaman K."/>
            <person name="Brown C.T."/>
            <person name="Hug L.A."/>
            <person name="Sharon I."/>
            <person name="Castelle C.J."/>
            <person name="Probst A.J."/>
            <person name="Thomas B.C."/>
            <person name="Singh A."/>
            <person name="Wilkins M.J."/>
            <person name="Karaoz U."/>
            <person name="Brodie E.L."/>
            <person name="Williams K.H."/>
            <person name="Hubbard S.S."/>
            <person name="Banfield J.F."/>
        </authorList>
    </citation>
    <scope>NUCLEOTIDE SEQUENCE [LARGE SCALE GENOMIC DNA]</scope>
</reference>
<dbReference type="PANTHER" id="PTHR20854">
    <property type="entry name" value="INOSITOL MONOPHOSPHATASE"/>
    <property type="match status" value="1"/>
</dbReference>
<dbReference type="FunFam" id="3.30.540.10:FF:000003">
    <property type="entry name" value="Inositol-1-monophosphatase"/>
    <property type="match status" value="1"/>
</dbReference>
<feature type="binding site" evidence="6">
    <location>
        <position position="211"/>
    </location>
    <ligand>
        <name>Mg(2+)</name>
        <dbReference type="ChEBI" id="CHEBI:18420"/>
        <label>1</label>
        <note>catalytic</note>
    </ligand>
</feature>
<keyword evidence="4 7" id="KW-0378">Hydrolase</keyword>
<proteinExistence type="inferred from homology"/>
<dbReference type="GO" id="GO:0046872">
    <property type="term" value="F:metal ion binding"/>
    <property type="evidence" value="ECO:0007669"/>
    <property type="project" value="UniProtKB-KW"/>
</dbReference>
<dbReference type="AlphaFoldDB" id="A0A1G2R6X0"/>
<keyword evidence="3 6" id="KW-0479">Metal-binding</keyword>
<dbReference type="InterPro" id="IPR033942">
    <property type="entry name" value="IMPase"/>
</dbReference>